<dbReference type="Gene3D" id="3.40.50.300">
    <property type="entry name" value="P-loop containing nucleotide triphosphate hydrolases"/>
    <property type="match status" value="1"/>
</dbReference>
<keyword evidence="5" id="KW-0808">Transferase</keyword>
<dbReference type="CDD" id="cd02022">
    <property type="entry name" value="DPCK"/>
    <property type="match status" value="1"/>
</dbReference>
<evidence type="ECO:0000256" key="5">
    <source>
        <dbReference type="HAMAP-Rule" id="MF_00376"/>
    </source>
</evidence>
<keyword evidence="8" id="KW-1185">Reference proteome</keyword>
<dbReference type="PANTHER" id="PTHR10695:SF46">
    <property type="entry name" value="BIFUNCTIONAL COENZYME A SYNTHASE-RELATED"/>
    <property type="match status" value="1"/>
</dbReference>
<keyword evidence="2 5" id="KW-0547">Nucleotide-binding</keyword>
<dbReference type="EMBL" id="AP024202">
    <property type="protein sequence ID" value="BCN93841.1"/>
    <property type="molecule type" value="Genomic_DNA"/>
</dbReference>
<proteinExistence type="inferred from homology"/>
<comment type="catalytic activity">
    <reaction evidence="5">
        <text>3'-dephospho-CoA + ATP = ADP + CoA + H(+)</text>
        <dbReference type="Rhea" id="RHEA:18245"/>
        <dbReference type="ChEBI" id="CHEBI:15378"/>
        <dbReference type="ChEBI" id="CHEBI:30616"/>
        <dbReference type="ChEBI" id="CHEBI:57287"/>
        <dbReference type="ChEBI" id="CHEBI:57328"/>
        <dbReference type="ChEBI" id="CHEBI:456216"/>
        <dbReference type="EC" id="2.7.1.24"/>
    </reaction>
</comment>
<dbReference type="HAMAP" id="MF_00376">
    <property type="entry name" value="Dephospho_CoA_kinase"/>
    <property type="match status" value="1"/>
</dbReference>
<organism evidence="7 8">
    <name type="scientific">Thiomicrorhabdus immobilis</name>
    <dbReference type="NCBI Taxonomy" id="2791037"/>
    <lineage>
        <taxon>Bacteria</taxon>
        <taxon>Pseudomonadati</taxon>
        <taxon>Pseudomonadota</taxon>
        <taxon>Gammaproteobacteria</taxon>
        <taxon>Thiotrichales</taxon>
        <taxon>Piscirickettsiaceae</taxon>
        <taxon>Thiomicrorhabdus</taxon>
    </lineage>
</organism>
<keyword evidence="4 5" id="KW-0173">Coenzyme A biosynthesis</keyword>
<comment type="similarity">
    <text evidence="1 5">Belongs to the CoaE family.</text>
</comment>
<gene>
    <name evidence="5 7" type="primary">coaE</name>
    <name evidence="7" type="ORF">THMIRHAM_16260</name>
</gene>
<feature type="binding site" evidence="5">
    <location>
        <begin position="12"/>
        <end position="17"/>
    </location>
    <ligand>
        <name>ATP</name>
        <dbReference type="ChEBI" id="CHEBI:30616"/>
    </ligand>
</feature>
<comment type="subcellular location">
    <subcellularLocation>
        <location evidence="5">Cytoplasm</location>
    </subcellularLocation>
</comment>
<reference evidence="7" key="1">
    <citation type="journal article" date="2022" name="Arch. Microbiol.">
        <title>Thiomicrorhabdus immobilis sp. nov., a mesophilic sulfur-oxidizing bacterium isolated from sediment of a brackish lake in northern Japan.</title>
        <authorList>
            <person name="Kojima H."/>
            <person name="Mochizuki J."/>
            <person name="Kanda M."/>
            <person name="Watanabe T."/>
            <person name="Fukui M."/>
        </authorList>
    </citation>
    <scope>NUCLEOTIDE SEQUENCE</scope>
    <source>
        <strain evidence="7">Am19</strain>
    </source>
</reference>
<dbReference type="GO" id="GO:0016301">
    <property type="term" value="F:kinase activity"/>
    <property type="evidence" value="ECO:0007669"/>
    <property type="project" value="UniProtKB-KW"/>
</dbReference>
<dbReference type="SUPFAM" id="SSF52540">
    <property type="entry name" value="P-loop containing nucleoside triphosphate hydrolases"/>
    <property type="match status" value="1"/>
</dbReference>
<evidence type="ECO:0000256" key="1">
    <source>
        <dbReference type="ARBA" id="ARBA00009018"/>
    </source>
</evidence>
<dbReference type="InterPro" id="IPR027417">
    <property type="entry name" value="P-loop_NTPase"/>
</dbReference>
<evidence type="ECO:0000313" key="7">
    <source>
        <dbReference type="EMBL" id="BCN93841.1"/>
    </source>
</evidence>
<dbReference type="InterPro" id="IPR001977">
    <property type="entry name" value="Depp_CoAkinase"/>
</dbReference>
<protein>
    <recommendedName>
        <fullName evidence="5 6">Dephospho-CoA kinase</fullName>
        <ecNumber evidence="5 6">2.7.1.24</ecNumber>
    </recommendedName>
    <alternativeName>
        <fullName evidence="5">Dephosphocoenzyme A kinase</fullName>
    </alternativeName>
</protein>
<evidence type="ECO:0000256" key="4">
    <source>
        <dbReference type="ARBA" id="ARBA00022993"/>
    </source>
</evidence>
<dbReference type="RefSeq" id="WP_237261259.1">
    <property type="nucleotide sequence ID" value="NZ_AP024202.1"/>
</dbReference>
<dbReference type="PANTHER" id="PTHR10695">
    <property type="entry name" value="DEPHOSPHO-COA KINASE-RELATED"/>
    <property type="match status" value="1"/>
</dbReference>
<accession>A0ABN6CXM4</accession>
<comment type="function">
    <text evidence="5">Catalyzes the phosphorylation of the 3'-hydroxyl group of dephosphocoenzyme A to form coenzyme A.</text>
</comment>
<comment type="pathway">
    <text evidence="5">Cofactor biosynthesis; coenzyme A biosynthesis; CoA from (R)-pantothenate: step 5/5.</text>
</comment>
<evidence type="ECO:0000256" key="3">
    <source>
        <dbReference type="ARBA" id="ARBA00022840"/>
    </source>
</evidence>
<dbReference type="PROSITE" id="PS51219">
    <property type="entry name" value="DPCK"/>
    <property type="match status" value="1"/>
</dbReference>
<dbReference type="Pfam" id="PF01121">
    <property type="entry name" value="CoaE"/>
    <property type="match status" value="1"/>
</dbReference>
<dbReference type="NCBIfam" id="TIGR00152">
    <property type="entry name" value="dephospho-CoA kinase"/>
    <property type="match status" value="1"/>
</dbReference>
<sequence>MTKVIALTGGIGSGKTTVSDFLKKQHIPVIDTDIIARQVVEPNSVGLKKIVDCFGAGILNNDGSLNRSLLRDKVFNDPQAKTALESILHPLIQFETRQQIQRYKKQLQPLIIVAIPLLIEIIQKTSTRPGYIDEIWVVDCPTETQIERATQRDNSNRTLIKKIISQQASRQQRLAYADRVIENNGTVEQLLVQTQKLINQQTNKSV</sequence>
<evidence type="ECO:0000313" key="8">
    <source>
        <dbReference type="Proteomes" id="UP001054820"/>
    </source>
</evidence>
<evidence type="ECO:0000256" key="2">
    <source>
        <dbReference type="ARBA" id="ARBA00022741"/>
    </source>
</evidence>
<dbReference type="EC" id="2.7.1.24" evidence="5 6"/>
<dbReference type="Proteomes" id="UP001054820">
    <property type="component" value="Chromosome"/>
</dbReference>
<keyword evidence="3 5" id="KW-0067">ATP-binding</keyword>
<keyword evidence="5 7" id="KW-0418">Kinase</keyword>
<name>A0ABN6CXM4_9GAMM</name>
<evidence type="ECO:0000256" key="6">
    <source>
        <dbReference type="NCBIfam" id="TIGR00152"/>
    </source>
</evidence>
<keyword evidence="5" id="KW-0963">Cytoplasm</keyword>